<protein>
    <recommendedName>
        <fullName evidence="5">DNA-directed RNA polymerase subunit beta</fullName>
    </recommendedName>
</protein>
<keyword evidence="4" id="KW-1185">Reference proteome</keyword>
<accession>A0ABQ6GKK9</accession>
<comment type="caution">
    <text evidence="3">The sequence shown here is derived from an EMBL/GenBank/DDBJ whole genome shotgun (WGS) entry which is preliminary data.</text>
</comment>
<evidence type="ECO:0000313" key="4">
    <source>
        <dbReference type="Proteomes" id="UP001157114"/>
    </source>
</evidence>
<reference evidence="3 4" key="1">
    <citation type="submission" date="2023-03" db="EMBL/GenBank/DDBJ databases">
        <title>Draft genome sequence of the bacteria which degrade cell wall of Tricholomamatutake.</title>
        <authorList>
            <person name="Konishi Y."/>
            <person name="Fukuta Y."/>
            <person name="Shirasaka N."/>
        </authorList>
    </citation>
    <scope>NUCLEOTIDE SEQUENCE [LARGE SCALE GENOMIC DNA]</scope>
    <source>
        <strain evidence="4">mu1</strain>
    </source>
</reference>
<keyword evidence="2" id="KW-0472">Membrane</keyword>
<dbReference type="Pfam" id="PF11772">
    <property type="entry name" value="EpuA"/>
    <property type="match status" value="1"/>
</dbReference>
<evidence type="ECO:0000313" key="3">
    <source>
        <dbReference type="EMBL" id="GLX70157.1"/>
    </source>
</evidence>
<keyword evidence="2" id="KW-1133">Transmembrane helix</keyword>
<name>A0ABQ6GKK9_9BACL</name>
<dbReference type="RefSeq" id="WP_284240926.1">
    <property type="nucleotide sequence ID" value="NZ_BSSQ01000017.1"/>
</dbReference>
<feature type="transmembrane region" description="Helical" evidence="2">
    <location>
        <begin position="54"/>
        <end position="74"/>
    </location>
</feature>
<gene>
    <name evidence="3" type="ORF">MU1_45030</name>
</gene>
<evidence type="ECO:0000256" key="2">
    <source>
        <dbReference type="SAM" id="Phobius"/>
    </source>
</evidence>
<dbReference type="Proteomes" id="UP001157114">
    <property type="component" value="Unassembled WGS sequence"/>
</dbReference>
<dbReference type="EMBL" id="BSSQ01000017">
    <property type="protein sequence ID" value="GLX70157.1"/>
    <property type="molecule type" value="Genomic_DNA"/>
</dbReference>
<evidence type="ECO:0008006" key="5">
    <source>
        <dbReference type="Google" id="ProtNLM"/>
    </source>
</evidence>
<proteinExistence type="predicted"/>
<feature type="region of interest" description="Disordered" evidence="1">
    <location>
        <begin position="1"/>
        <end position="40"/>
    </location>
</feature>
<feature type="compositionally biased region" description="Basic and acidic residues" evidence="1">
    <location>
        <begin position="14"/>
        <end position="23"/>
    </location>
</feature>
<dbReference type="InterPro" id="IPR024596">
    <property type="entry name" value="RNApol_su_b/EpuA"/>
</dbReference>
<organism evidence="3 4">
    <name type="scientific">Paenibacillus glycanilyticus</name>
    <dbReference type="NCBI Taxonomy" id="126569"/>
    <lineage>
        <taxon>Bacteria</taxon>
        <taxon>Bacillati</taxon>
        <taxon>Bacillota</taxon>
        <taxon>Bacilli</taxon>
        <taxon>Bacillales</taxon>
        <taxon>Paenibacillaceae</taxon>
        <taxon>Paenibacillus</taxon>
    </lineage>
</organism>
<evidence type="ECO:0000256" key="1">
    <source>
        <dbReference type="SAM" id="MobiDB-lite"/>
    </source>
</evidence>
<keyword evidence="2" id="KW-0812">Transmembrane</keyword>
<sequence length="99" mass="11151">MTEERAVLTRSARNHQDKPHVEEASPTGSVGKSENKEQRSKGARIALWILRKSLVPVIMVIMLLAGLYIGYAVIGKQPGGEVFHWSTWQHMYDLVFSDT</sequence>